<dbReference type="Proteomes" id="UP000424673">
    <property type="component" value="Plasmid unnamed1"/>
</dbReference>
<dbReference type="PANTHER" id="PTHR33375:SF7">
    <property type="entry name" value="CHROMOSOME 2-PARTITIONING PROTEIN PARB-RELATED"/>
    <property type="match status" value="1"/>
</dbReference>
<dbReference type="InterPro" id="IPR036086">
    <property type="entry name" value="ParB/Sulfiredoxin_sf"/>
</dbReference>
<keyword evidence="3" id="KW-0614">Plasmid</keyword>
<gene>
    <name evidence="3" type="ORF">F7D13_16700</name>
</gene>
<dbReference type="Gene3D" id="3.90.1530.30">
    <property type="match status" value="1"/>
</dbReference>
<evidence type="ECO:0000313" key="3">
    <source>
        <dbReference type="EMBL" id="QGM95752.1"/>
    </source>
</evidence>
<sequence>MSKITLTSAQDIALDRLVASDANVRRIKAGVSVEELAQDIARRGLLQSLSVRPLLGDASEETGKFAVSAGGRRFAALKRLVKQKRLAKNAPVPCIVKADGIGEEDSLAENTMREALHPLDQFRAFKTLNDQGLTIDEIAARFFVAPQVVRQRLKLVAASQKLLDLYVAQELTLDQLSAFCVTDDHQLQEREWEALQRSYSKEPYMIRRMLTEGAVRASDKRAIFVGIEAYKAAGGVVLRDLFAADQGGWLQDVALLDRLAREKLSAAADAIRAEGWKWTETAIDFPYGHTNGLRRLTASYAPLSEEEQACHEAALADYNSLSDEHEGAEDLPEEIDQGLAELEQQIATSDEPPAIYDPADIARAGIFVSIDHAGPLKVERGFVRPEDEAPAAIEEASAEGGSTTERDGSRGDTRHQTIGSQTAAARSASPSIDEEETDASPKLSDRLLTELTAHRTLALRNVLAIDPEAAFLAATHALALSAFYRPGAFETCVEIGAKSFLLGSHAPALSDAPAARALDDTHGHWQLRLPEKAEDLWAWLIKLDHDARASLFAHCVGLSVNALYLPYDRRPRALAHADRLAEHLALDMSTHWSPTVESYFGKVTKAQILAAVREAKGAAAAQIIDHLKKSDMGAEAERLLQGSGWLPEILRATNLDAPALTQDRESTGGNAAVAGKADLPAFLAEVENGDADDLASSQFEDSSHSAIAAE</sequence>
<dbReference type="CDD" id="cd16406">
    <property type="entry name" value="ParB_N_like"/>
    <property type="match status" value="1"/>
</dbReference>
<dbReference type="Pfam" id="PF02195">
    <property type="entry name" value="ParB_N"/>
    <property type="match status" value="1"/>
</dbReference>
<keyword evidence="4" id="KW-1185">Reference proteome</keyword>
<dbReference type="SMART" id="SM00470">
    <property type="entry name" value="ParB"/>
    <property type="match status" value="1"/>
</dbReference>
<dbReference type="InterPro" id="IPR050336">
    <property type="entry name" value="Chromosome_partition/occlusion"/>
</dbReference>
<name>A0ABX6EPV4_9HYPH</name>
<organism evidence="3 4">
    <name type="scientific">Methylocystis rosea</name>
    <dbReference type="NCBI Taxonomy" id="173366"/>
    <lineage>
        <taxon>Bacteria</taxon>
        <taxon>Pseudomonadati</taxon>
        <taxon>Pseudomonadota</taxon>
        <taxon>Alphaproteobacteria</taxon>
        <taxon>Hyphomicrobiales</taxon>
        <taxon>Methylocystaceae</taxon>
        <taxon>Methylocystis</taxon>
    </lineage>
</organism>
<protein>
    <submittedName>
        <fullName evidence="3">ParB/RepB/Spo0J family partition protein</fullName>
    </submittedName>
</protein>
<feature type="domain" description="ParB-like N-terminal" evidence="2">
    <location>
        <begin position="10"/>
        <end position="111"/>
    </location>
</feature>
<evidence type="ECO:0000259" key="2">
    <source>
        <dbReference type="SMART" id="SM00470"/>
    </source>
</evidence>
<reference evidence="3 4" key="1">
    <citation type="journal article" date="2021" name="AMB Express">
        <title>Isolation and characterisation of Methylocystis spp. for poly-3-hydroxybutyrate production using waste methane feedstocks.</title>
        <authorList>
            <person name="Rumah B.L."/>
            <person name="Stead C.E."/>
            <person name="Claxton Stevens B.H."/>
            <person name="Minton N.P."/>
            <person name="Grosse-Honebrink A."/>
            <person name="Zhang Y."/>
        </authorList>
    </citation>
    <scope>NUCLEOTIDE SEQUENCE [LARGE SCALE GENOMIC DNA]</scope>
    <source>
        <strain evidence="3 4">BRCS1</strain>
    </source>
</reference>
<evidence type="ECO:0000256" key="1">
    <source>
        <dbReference type="SAM" id="MobiDB-lite"/>
    </source>
</evidence>
<feature type="compositionally biased region" description="Polar residues" evidence="1">
    <location>
        <begin position="416"/>
        <end position="430"/>
    </location>
</feature>
<dbReference type="PANTHER" id="PTHR33375">
    <property type="entry name" value="CHROMOSOME-PARTITIONING PROTEIN PARB-RELATED"/>
    <property type="match status" value="1"/>
</dbReference>
<dbReference type="EMBL" id="CP044329">
    <property type="protein sequence ID" value="QGM95752.1"/>
    <property type="molecule type" value="Genomic_DNA"/>
</dbReference>
<geneLocation type="plasmid" evidence="3 4">
    <name>unnamed1</name>
</geneLocation>
<proteinExistence type="predicted"/>
<evidence type="ECO:0000313" key="4">
    <source>
        <dbReference type="Proteomes" id="UP000424673"/>
    </source>
</evidence>
<feature type="compositionally biased region" description="Basic and acidic residues" evidence="1">
    <location>
        <begin position="404"/>
        <end position="415"/>
    </location>
</feature>
<dbReference type="Gene3D" id="1.10.10.2830">
    <property type="match status" value="1"/>
</dbReference>
<dbReference type="SUPFAM" id="SSF109709">
    <property type="entry name" value="KorB DNA-binding domain-like"/>
    <property type="match status" value="1"/>
</dbReference>
<dbReference type="SUPFAM" id="SSF110849">
    <property type="entry name" value="ParB/Sulfiredoxin"/>
    <property type="match status" value="1"/>
</dbReference>
<feature type="region of interest" description="Disordered" evidence="1">
    <location>
        <begin position="392"/>
        <end position="443"/>
    </location>
</feature>
<dbReference type="RefSeq" id="WP_154453917.1">
    <property type="nucleotide sequence ID" value="NZ_CP044329.1"/>
</dbReference>
<dbReference type="InterPro" id="IPR003115">
    <property type="entry name" value="ParB_N"/>
</dbReference>
<accession>A0ABX6EPV4</accession>